<keyword evidence="5" id="KW-0804">Transcription</keyword>
<dbReference type="Proteomes" id="UP000002313">
    <property type="component" value="Chromosome VIII"/>
</dbReference>
<proteinExistence type="inferred from homology"/>
<comment type="similarity">
    <text evidence="3">Belongs to the eukaryotic RPB4 RNA polymerase subunit family.</text>
</comment>
<name>E0S8L2_ENCIT</name>
<reference evidence="5 6" key="1">
    <citation type="journal article" date="2010" name="Nat. Commun.">
        <title>The complete sequence of the smallest known nuclear genome from the microsporidian Encephalitozoon intestinalis.</title>
        <authorList>
            <person name="Corradi N."/>
            <person name="Pombert J.-F."/>
            <person name="Farinelli L."/>
            <person name="Didier E.S."/>
            <person name="Keeling P.J."/>
        </authorList>
    </citation>
    <scope>NUCLEOTIDE SEQUENCE [LARGE SCALE GENOMIC DNA]</scope>
    <source>
        <strain evidence="5 6">ATCC 50506</strain>
    </source>
</reference>
<protein>
    <submittedName>
        <fullName evidence="5">DNA-directed RNA polymerase II fourth largest subunit</fullName>
    </submittedName>
</protein>
<sequence>MEIDECAEDIKDSHPVMLAEARYLLEGQKERFRADFRSNASKIFRSTLGYLDEFCRIKDKSVAEDLRTTFSGLGFSEVEIALLGSLFPQSVEEAKSLIPSLASKDDDTISHAVEKIQQLM</sequence>
<dbReference type="PANTHER" id="PTHR21297">
    <property type="entry name" value="DNA-DIRECTED RNA POLYMERASE II"/>
    <property type="match status" value="1"/>
</dbReference>
<organism evidence="5 6">
    <name type="scientific">Encephalitozoon intestinalis (strain ATCC 50506)</name>
    <name type="common">Microsporidian parasite</name>
    <name type="synonym">Septata intestinalis</name>
    <dbReference type="NCBI Taxonomy" id="876142"/>
    <lineage>
        <taxon>Eukaryota</taxon>
        <taxon>Fungi</taxon>
        <taxon>Fungi incertae sedis</taxon>
        <taxon>Microsporidia</taxon>
        <taxon>Unikaryonidae</taxon>
        <taxon>Encephalitozoon</taxon>
    </lineage>
</organism>
<keyword evidence="5" id="KW-0240">DNA-directed RNA polymerase</keyword>
<dbReference type="AlphaFoldDB" id="E0S8L2"/>
<evidence type="ECO:0000256" key="2">
    <source>
        <dbReference type="ARBA" id="ARBA00023242"/>
    </source>
</evidence>
<comment type="subcellular location">
    <subcellularLocation>
        <location evidence="1">Nucleus</location>
    </subcellularLocation>
</comment>
<dbReference type="SMART" id="SM00657">
    <property type="entry name" value="RPOL4c"/>
    <property type="match status" value="1"/>
</dbReference>
<evidence type="ECO:0000313" key="5">
    <source>
        <dbReference type="EMBL" id="ADM12006.2"/>
    </source>
</evidence>
<dbReference type="VEuPathDB" id="MicrosporidiaDB:Eint_080720"/>
<dbReference type="InterPro" id="IPR038324">
    <property type="entry name" value="Rpb4/RPC9_sf"/>
</dbReference>
<dbReference type="GO" id="GO:0000428">
    <property type="term" value="C:DNA-directed RNA polymerase complex"/>
    <property type="evidence" value="ECO:0007669"/>
    <property type="project" value="UniProtKB-KW"/>
</dbReference>
<dbReference type="Pfam" id="PF03874">
    <property type="entry name" value="RNA_pol_Rpb4"/>
    <property type="match status" value="1"/>
</dbReference>
<dbReference type="HOGENOM" id="CLU_110332_4_0_1"/>
<dbReference type="InterPro" id="IPR006590">
    <property type="entry name" value="RNA_pol_Rpb4/RPC9_core"/>
</dbReference>
<evidence type="ECO:0000259" key="4">
    <source>
        <dbReference type="SMART" id="SM00657"/>
    </source>
</evidence>
<dbReference type="GeneID" id="9698192"/>
<dbReference type="GO" id="GO:0000166">
    <property type="term" value="F:nucleotide binding"/>
    <property type="evidence" value="ECO:0007669"/>
    <property type="project" value="InterPro"/>
</dbReference>
<evidence type="ECO:0000256" key="1">
    <source>
        <dbReference type="ARBA" id="ARBA00004123"/>
    </source>
</evidence>
<gene>
    <name evidence="5" type="ORF">Eint_080720</name>
</gene>
<evidence type="ECO:0000313" key="6">
    <source>
        <dbReference type="Proteomes" id="UP000002313"/>
    </source>
</evidence>
<keyword evidence="2" id="KW-0539">Nucleus</keyword>
<keyword evidence="6" id="KW-1185">Reference proteome</keyword>
<dbReference type="OrthoDB" id="2186918at2759"/>
<dbReference type="EMBL" id="CP001949">
    <property type="protein sequence ID" value="ADM12006.2"/>
    <property type="molecule type" value="Genomic_DNA"/>
</dbReference>
<reference evidence="5 6" key="2">
    <citation type="journal article" date="2012" name="Proc. Natl. Acad. Sci. U.S.A.">
        <title>Gain and loss of multiple functionally related, horizontally transferred genes in the reduced genomes of two microsporidian parasites.</title>
        <authorList>
            <person name="Pombert J.-F."/>
            <person name="Selman M."/>
            <person name="Burki F."/>
            <person name="Bardell F.T."/>
            <person name="Farinelli L."/>
            <person name="Solter L.F."/>
            <person name="Whitman D.W."/>
            <person name="Weiss L.M."/>
            <person name="Corradi N."/>
            <person name="Keeling P.J."/>
        </authorList>
    </citation>
    <scope>NUCLEOTIDE SEQUENCE [LARGE SCALE GENOMIC DNA]</scope>
    <source>
        <strain evidence="5 6">ATCC 50506</strain>
    </source>
</reference>
<dbReference type="Gene3D" id="1.20.1250.40">
    <property type="match status" value="1"/>
</dbReference>
<dbReference type="GO" id="GO:0005634">
    <property type="term" value="C:nucleus"/>
    <property type="evidence" value="ECO:0007669"/>
    <property type="project" value="UniProtKB-SubCell"/>
</dbReference>
<dbReference type="InterPro" id="IPR045222">
    <property type="entry name" value="Rpb4-like"/>
</dbReference>
<feature type="domain" description="RNA polymerase Rpb4/RPC9 core" evidence="4">
    <location>
        <begin position="8"/>
        <end position="120"/>
    </location>
</feature>
<accession>E0S8L2</accession>
<evidence type="ECO:0000256" key="3">
    <source>
        <dbReference type="ARBA" id="ARBA00025724"/>
    </source>
</evidence>
<dbReference type="InterPro" id="IPR010997">
    <property type="entry name" value="HRDC-like_sf"/>
</dbReference>
<dbReference type="SUPFAM" id="SSF47819">
    <property type="entry name" value="HRDC-like"/>
    <property type="match status" value="1"/>
</dbReference>
<dbReference type="GO" id="GO:0006352">
    <property type="term" value="P:DNA-templated transcription initiation"/>
    <property type="evidence" value="ECO:0007669"/>
    <property type="project" value="InterPro"/>
</dbReference>
<dbReference type="InterPro" id="IPR005574">
    <property type="entry name" value="Rpb4/RPC9"/>
</dbReference>
<dbReference type="RefSeq" id="XP_003073366.2">
    <property type="nucleotide sequence ID" value="XM_003073320.2"/>
</dbReference>
<dbReference type="KEGG" id="ein:Eint_080720"/>